<feature type="transmembrane region" description="Helical" evidence="1">
    <location>
        <begin position="60"/>
        <end position="82"/>
    </location>
</feature>
<evidence type="ECO:0000313" key="2">
    <source>
        <dbReference type="EMBL" id="MFE4104737.1"/>
    </source>
</evidence>
<evidence type="ECO:0000256" key="1">
    <source>
        <dbReference type="SAM" id="Phobius"/>
    </source>
</evidence>
<dbReference type="EMBL" id="JBHZOL010000004">
    <property type="protein sequence ID" value="MFE4104737.1"/>
    <property type="molecule type" value="Genomic_DNA"/>
</dbReference>
<comment type="caution">
    <text evidence="2">The sequence shown here is derived from an EMBL/GenBank/DDBJ whole genome shotgun (WGS) entry which is preliminary data.</text>
</comment>
<name>A0ABW6IAC5_9CYAN</name>
<reference evidence="2 3" key="1">
    <citation type="submission" date="2024-10" db="EMBL/GenBank/DDBJ databases">
        <authorList>
            <person name="Ratan Roy A."/>
            <person name="Morales Sandoval P.H."/>
            <person name="De Los Santos Villalobos S."/>
            <person name="Chakraborty S."/>
            <person name="Mukherjee J."/>
        </authorList>
    </citation>
    <scope>NUCLEOTIDE SEQUENCE [LARGE SCALE GENOMIC DNA]</scope>
    <source>
        <strain evidence="2 3">S1</strain>
    </source>
</reference>
<keyword evidence="1" id="KW-0812">Transmembrane</keyword>
<proteinExistence type="predicted"/>
<dbReference type="Proteomes" id="UP001600165">
    <property type="component" value="Unassembled WGS sequence"/>
</dbReference>
<sequence>MKDFPIRNIFLPAVLVAGSVFSALTLPAVLKQTANDSISQLPVFNQAAAMSLGQVHKDVAIPYIGSVIVLSAGAGIATAELARKRQVARQKAAAAKATQPAAAPAAEPLLAALPLASATFEWPTEAPTASPEPVLPSLAAAADSDSSHTVVIFPGQYQRCRIQVPHLQEQLYAIEFDQQFYSLLSAGLSKAQALAAIEQLSQEDRAAILTRMNQGYAVWVQESQAQLVSVA</sequence>
<keyword evidence="1" id="KW-0472">Membrane</keyword>
<feature type="transmembrane region" description="Helical" evidence="1">
    <location>
        <begin position="9"/>
        <end position="30"/>
    </location>
</feature>
<gene>
    <name evidence="2" type="ORF">ACFVKH_00515</name>
</gene>
<protein>
    <submittedName>
        <fullName evidence="2">Uncharacterized protein</fullName>
    </submittedName>
</protein>
<accession>A0ABW6IAC5</accession>
<keyword evidence="1" id="KW-1133">Transmembrane helix</keyword>
<organism evidence="2 3">
    <name type="scientific">Almyronema epifaneia S1</name>
    <dbReference type="NCBI Taxonomy" id="2991925"/>
    <lineage>
        <taxon>Bacteria</taxon>
        <taxon>Bacillati</taxon>
        <taxon>Cyanobacteriota</taxon>
        <taxon>Cyanophyceae</taxon>
        <taxon>Nodosilineales</taxon>
        <taxon>Nodosilineaceae</taxon>
        <taxon>Almyronema</taxon>
        <taxon>Almyronema epifaneia</taxon>
    </lineage>
</organism>
<evidence type="ECO:0000313" key="3">
    <source>
        <dbReference type="Proteomes" id="UP001600165"/>
    </source>
</evidence>
<keyword evidence="3" id="KW-1185">Reference proteome</keyword>
<dbReference type="RefSeq" id="WP_377960304.1">
    <property type="nucleotide sequence ID" value="NZ_JBHZOL010000004.1"/>
</dbReference>